<evidence type="ECO:0000256" key="5">
    <source>
        <dbReference type="ARBA" id="ARBA00023136"/>
    </source>
</evidence>
<dbReference type="InterPro" id="IPR001708">
    <property type="entry name" value="YidC/ALB3/OXA1/COX18"/>
</dbReference>
<dbReference type="Proteomes" id="UP000197138">
    <property type="component" value="Unassembled WGS sequence"/>
</dbReference>
<feature type="region of interest" description="Disordered" evidence="7">
    <location>
        <begin position="405"/>
        <end position="426"/>
    </location>
</feature>
<feature type="transmembrane region" description="Helical" evidence="8">
    <location>
        <begin position="159"/>
        <end position="179"/>
    </location>
</feature>
<evidence type="ECO:0000256" key="7">
    <source>
        <dbReference type="SAM" id="MobiDB-lite"/>
    </source>
</evidence>
<evidence type="ECO:0000256" key="8">
    <source>
        <dbReference type="SAM" id="Phobius"/>
    </source>
</evidence>
<dbReference type="AlphaFoldDB" id="A0A218XKL9"/>
<comment type="subcellular location">
    <subcellularLocation>
        <location evidence="1 6">Membrane</location>
        <topology evidence="1 6">Multi-pass membrane protein</topology>
    </subcellularLocation>
</comment>
<proteinExistence type="inferred from homology"/>
<feature type="domain" description="Membrane insertase YidC/Oxa/ALB C-terminal" evidence="9">
    <location>
        <begin position="159"/>
        <end position="366"/>
    </location>
</feature>
<name>A0A218XKL9_PUNGR</name>
<feature type="compositionally biased region" description="Polar residues" evidence="7">
    <location>
        <begin position="405"/>
        <end position="416"/>
    </location>
</feature>
<comment type="caution">
    <text evidence="10">The sequence shown here is derived from an EMBL/GenBank/DDBJ whole genome shotgun (WGS) entry which is preliminary data.</text>
</comment>
<comment type="similarity">
    <text evidence="2">Belongs to the OXA1/ALB3/YidC (TC 2.A.9.2) family.</text>
</comment>
<evidence type="ECO:0000259" key="9">
    <source>
        <dbReference type="Pfam" id="PF02096"/>
    </source>
</evidence>
<keyword evidence="3 6" id="KW-0812">Transmembrane</keyword>
<evidence type="ECO:0000256" key="4">
    <source>
        <dbReference type="ARBA" id="ARBA00022989"/>
    </source>
</evidence>
<evidence type="ECO:0000256" key="2">
    <source>
        <dbReference type="ARBA" id="ARBA00010583"/>
    </source>
</evidence>
<feature type="transmembrane region" description="Helical" evidence="8">
    <location>
        <begin position="309"/>
        <end position="328"/>
    </location>
</feature>
<dbReference type="GO" id="GO:0032979">
    <property type="term" value="P:protein insertion into mitochondrial inner membrane from matrix"/>
    <property type="evidence" value="ECO:0007669"/>
    <property type="project" value="TreeGrafter"/>
</dbReference>
<dbReference type="CDD" id="cd20069">
    <property type="entry name" value="5TM_Oxa1-like"/>
    <property type="match status" value="1"/>
</dbReference>
<protein>
    <recommendedName>
        <fullName evidence="9">Membrane insertase YidC/Oxa/ALB C-terminal domain-containing protein</fullName>
    </recommendedName>
</protein>
<keyword evidence="5 8" id="KW-0472">Membrane</keyword>
<dbReference type="InterPro" id="IPR028055">
    <property type="entry name" value="YidC/Oxa/ALB_C"/>
</dbReference>
<dbReference type="PANTHER" id="PTHR12428">
    <property type="entry name" value="OXA1"/>
    <property type="match status" value="1"/>
</dbReference>
<dbReference type="EMBL" id="MTKT01001287">
    <property type="protein sequence ID" value="OWM85229.1"/>
    <property type="molecule type" value="Genomic_DNA"/>
</dbReference>
<sequence length="449" mass="49843">MAYRRTLSTRASLIARRYHPSLSYLLHNGEDRRDNSFEERPCQEKLNPFLQQRSFLSTLNSSAGFSAAVRGRGCLGFSLSPSSGSPYCRYMSTTVGGNADNIDLISDVADVLTDTTVQAVASQAPMVNEVAIAAADSYYPVMYLQYFIDYVHQLSGLNWWASIVLTTLLIRGLTLPLLINQLKATSKLAIIRPRMEEIKNEMQEKSMDPTAVTEGQRKLQQLFTESGVSPFTPLKGIFIQAPVFISFFLAVTNMAEKVPSFKNGGAFWFTDLTTPDSLYILPILTALSFLITVEFNMQEGMEGNPSAGTIKNVSRVFAVLTVPLTMSFPKSYFPSLDIDMVTLVQAIFCYWVTSNLFSLVYGYVLKKSGLKKYLGIPEIPVTPPTTTSKPAFSVFSVLKQPTPMTEQSLSVPTTPSKLADRKVSSSAVLSQRLRSLEKEVKGRKKNKKR</sequence>
<dbReference type="PANTHER" id="PTHR12428:SF34">
    <property type="entry name" value="MITOCHONDRIAL INNER MEMBRANE PROTEIN OXA1-LIKE"/>
    <property type="match status" value="1"/>
</dbReference>
<evidence type="ECO:0000256" key="3">
    <source>
        <dbReference type="ARBA" id="ARBA00022692"/>
    </source>
</evidence>
<feature type="transmembrane region" description="Helical" evidence="8">
    <location>
        <begin position="340"/>
        <end position="364"/>
    </location>
</feature>
<dbReference type="GO" id="GO:0032977">
    <property type="term" value="F:membrane insertase activity"/>
    <property type="evidence" value="ECO:0007669"/>
    <property type="project" value="InterPro"/>
</dbReference>
<evidence type="ECO:0000313" key="10">
    <source>
        <dbReference type="EMBL" id="OWM85229.1"/>
    </source>
</evidence>
<evidence type="ECO:0000313" key="11">
    <source>
        <dbReference type="Proteomes" id="UP000197138"/>
    </source>
</evidence>
<evidence type="ECO:0000256" key="6">
    <source>
        <dbReference type="RuleBase" id="RU003945"/>
    </source>
</evidence>
<dbReference type="GO" id="GO:0005743">
    <property type="term" value="C:mitochondrial inner membrane"/>
    <property type="evidence" value="ECO:0007669"/>
    <property type="project" value="TreeGrafter"/>
</dbReference>
<gene>
    <name evidence="10" type="ORF">CDL15_Pgr028016</name>
</gene>
<comment type="similarity">
    <text evidence="6">Belongs to the OXA1/ALB3/YidC family.</text>
</comment>
<accession>A0A218XKL9</accession>
<reference evidence="11" key="1">
    <citation type="journal article" date="2017" name="Plant J.">
        <title>The pomegranate (Punica granatum L.) genome and the genomics of punicalagin biosynthesis.</title>
        <authorList>
            <person name="Qin G."/>
            <person name="Xu C."/>
            <person name="Ming R."/>
            <person name="Tang H."/>
            <person name="Guyot R."/>
            <person name="Kramer E.M."/>
            <person name="Hu Y."/>
            <person name="Yi X."/>
            <person name="Qi Y."/>
            <person name="Xu X."/>
            <person name="Gao Z."/>
            <person name="Pan H."/>
            <person name="Jian J."/>
            <person name="Tian Y."/>
            <person name="Yue Z."/>
            <person name="Xu Y."/>
        </authorList>
    </citation>
    <scope>NUCLEOTIDE SEQUENCE [LARGE SCALE GENOMIC DNA]</scope>
    <source>
        <strain evidence="11">cv. Dabenzi</strain>
    </source>
</reference>
<evidence type="ECO:0000256" key="1">
    <source>
        <dbReference type="ARBA" id="ARBA00004141"/>
    </source>
</evidence>
<dbReference type="Pfam" id="PF02096">
    <property type="entry name" value="60KD_IMP"/>
    <property type="match status" value="1"/>
</dbReference>
<feature type="transmembrane region" description="Helical" evidence="8">
    <location>
        <begin position="278"/>
        <end position="297"/>
    </location>
</feature>
<keyword evidence="4 8" id="KW-1133">Transmembrane helix</keyword>
<dbReference type="NCBIfam" id="TIGR03592">
    <property type="entry name" value="yidC_oxa1_cterm"/>
    <property type="match status" value="1"/>
</dbReference>
<organism evidence="10 11">
    <name type="scientific">Punica granatum</name>
    <name type="common">Pomegranate</name>
    <dbReference type="NCBI Taxonomy" id="22663"/>
    <lineage>
        <taxon>Eukaryota</taxon>
        <taxon>Viridiplantae</taxon>
        <taxon>Streptophyta</taxon>
        <taxon>Embryophyta</taxon>
        <taxon>Tracheophyta</taxon>
        <taxon>Spermatophyta</taxon>
        <taxon>Magnoliopsida</taxon>
        <taxon>eudicotyledons</taxon>
        <taxon>Gunneridae</taxon>
        <taxon>Pentapetalae</taxon>
        <taxon>rosids</taxon>
        <taxon>malvids</taxon>
        <taxon>Myrtales</taxon>
        <taxon>Lythraceae</taxon>
        <taxon>Punica</taxon>
    </lineage>
</organism>